<dbReference type="SUPFAM" id="SSF52540">
    <property type="entry name" value="P-loop containing nucleoside triphosphate hydrolases"/>
    <property type="match status" value="1"/>
</dbReference>
<protein>
    <submittedName>
        <fullName evidence="2">Conjugal transfer protein traA</fullName>
    </submittedName>
</protein>
<dbReference type="Gene3D" id="3.40.50.300">
    <property type="entry name" value="P-loop containing nucleotide triphosphate hydrolases"/>
    <property type="match status" value="1"/>
</dbReference>
<evidence type="ECO:0000256" key="1">
    <source>
        <dbReference type="SAM" id="MobiDB-lite"/>
    </source>
</evidence>
<dbReference type="PATRIC" id="fig|242163.4.peg.2649"/>
<feature type="compositionally biased region" description="Basic and acidic residues" evidence="1">
    <location>
        <begin position="96"/>
        <end position="113"/>
    </location>
</feature>
<keyword evidence="3" id="KW-1185">Reference proteome</keyword>
<reference evidence="3" key="1">
    <citation type="submission" date="2015-06" db="EMBL/GenBank/DDBJ databases">
        <title>Comparative genomics of Burkholderia leaf nodule symbionts.</title>
        <authorList>
            <person name="Carlier A."/>
            <person name="Eberl L."/>
            <person name="Pinto-Carbo M."/>
        </authorList>
    </citation>
    <scope>NUCLEOTIDE SEQUENCE [LARGE SCALE GENOMIC DNA]</scope>
    <source>
        <strain evidence="3">UZHbot4</strain>
    </source>
</reference>
<feature type="region of interest" description="Disordered" evidence="1">
    <location>
        <begin position="96"/>
        <end position="115"/>
    </location>
</feature>
<comment type="caution">
    <text evidence="2">The sequence shown here is derived from an EMBL/GenBank/DDBJ whole genome shotgun (WGS) entry which is preliminary data.</text>
</comment>
<dbReference type="Proteomes" id="UP000036959">
    <property type="component" value="Unassembled WGS sequence"/>
</dbReference>
<name>A0A0L0MGR9_9BURK</name>
<proteinExistence type="predicted"/>
<dbReference type="AlphaFoldDB" id="A0A0L0MGR9"/>
<dbReference type="InterPro" id="IPR027417">
    <property type="entry name" value="P-loop_NTPase"/>
</dbReference>
<sequence>MPPPSKAQGATVDRAYVLASGTMDRHLTYVAMTRHRDGAQLYAGRDEFSDVSALPTRLSRYQAKETTLDYDRAGYAARRGIESDIIVPTTVRERPARDRAAEHGMERPAEVPARKRGVSTRGMFDGLKLGTGRVMLPEASRDAFAGVRVPALDEWRSHRSGRLRT</sequence>
<accession>A0A0L0MGR9</accession>
<dbReference type="RefSeq" id="WP_198155167.1">
    <property type="nucleotide sequence ID" value="NZ_LFJJ01000019.1"/>
</dbReference>
<organism evidence="2 3">
    <name type="scientific">Candidatus Burkholderia verschuerenii</name>
    <dbReference type="NCBI Taxonomy" id="242163"/>
    <lineage>
        <taxon>Bacteria</taxon>
        <taxon>Pseudomonadati</taxon>
        <taxon>Pseudomonadota</taxon>
        <taxon>Betaproteobacteria</taxon>
        <taxon>Burkholderiales</taxon>
        <taxon>Burkholderiaceae</taxon>
        <taxon>Burkholderia</taxon>
    </lineage>
</organism>
<dbReference type="CDD" id="cd18809">
    <property type="entry name" value="SF1_C_RecD"/>
    <property type="match status" value="1"/>
</dbReference>
<gene>
    <name evidence="2" type="ORF">BVER_04429</name>
</gene>
<evidence type="ECO:0000313" key="2">
    <source>
        <dbReference type="EMBL" id="KND61496.1"/>
    </source>
</evidence>
<dbReference type="EMBL" id="LFJJ01000019">
    <property type="protein sequence ID" value="KND61496.1"/>
    <property type="molecule type" value="Genomic_DNA"/>
</dbReference>
<evidence type="ECO:0000313" key="3">
    <source>
        <dbReference type="Proteomes" id="UP000036959"/>
    </source>
</evidence>